<accession>A0A6C0BTR4</accession>
<proteinExistence type="predicted"/>
<reference evidence="1" key="1">
    <citation type="journal article" date="2020" name="Nature">
        <title>Giant virus diversity and host interactions through global metagenomics.</title>
        <authorList>
            <person name="Schulz F."/>
            <person name="Roux S."/>
            <person name="Paez-Espino D."/>
            <person name="Jungbluth S."/>
            <person name="Walsh D.A."/>
            <person name="Denef V.J."/>
            <person name="McMahon K.D."/>
            <person name="Konstantinidis K.T."/>
            <person name="Eloe-Fadrosh E.A."/>
            <person name="Kyrpides N.C."/>
            <person name="Woyke T."/>
        </authorList>
    </citation>
    <scope>NUCLEOTIDE SEQUENCE</scope>
    <source>
        <strain evidence="1">GVMAG-M-3300018428-35</strain>
    </source>
</reference>
<dbReference type="AlphaFoldDB" id="A0A6C0BTR4"/>
<sequence length="353" mass="42379">MFEKDSLLLLKELDKFIEKNHKDEYYIHKLFNLLEKHDFNYDEPVIENNEICNFPTINTFVSQELNQKIKSYNKKQIVKWSVYSDYKIDCSLCIFRKNKNLSQKSLNFLVYAISFILSFSNHDLEFECNLVFLPDKKMFNNQFTRNEINSGMSSTTNDSSTIYVWRLEECIKVIFHECIHSLKFSELNDTIQLINHYNTKFNCNVSKMTINETYTEIWARILNCYFISLINKFHNSNFNPYTYFCFLLENEKIFSLIQSSKIQNFLMKNPNYDINNTTNTLAYHVCVSELFDNLNNFLKLRFKEKNIFYLKNDKEFIKFFTDNKYTKNIELESNKFYNKTFRMSAVGLSIFMP</sequence>
<name>A0A6C0BTR4_9ZZZZ</name>
<dbReference type="EMBL" id="MN739250">
    <property type="protein sequence ID" value="QHS95422.1"/>
    <property type="molecule type" value="Genomic_DNA"/>
</dbReference>
<protein>
    <submittedName>
        <fullName evidence="1">Uncharacterized protein</fullName>
    </submittedName>
</protein>
<evidence type="ECO:0000313" key="1">
    <source>
        <dbReference type="EMBL" id="QHS95422.1"/>
    </source>
</evidence>
<organism evidence="1">
    <name type="scientific">viral metagenome</name>
    <dbReference type="NCBI Taxonomy" id="1070528"/>
    <lineage>
        <taxon>unclassified sequences</taxon>
        <taxon>metagenomes</taxon>
        <taxon>organismal metagenomes</taxon>
    </lineage>
</organism>